<dbReference type="GO" id="GO:0004222">
    <property type="term" value="F:metalloendopeptidase activity"/>
    <property type="evidence" value="ECO:0007669"/>
    <property type="project" value="InterPro"/>
</dbReference>
<dbReference type="PROSITE" id="PS01186">
    <property type="entry name" value="EGF_2"/>
    <property type="match status" value="1"/>
</dbReference>
<keyword evidence="2" id="KW-0645">Protease</keyword>
<dbReference type="Pfam" id="PF00431">
    <property type="entry name" value="CUB"/>
    <property type="match status" value="1"/>
</dbReference>
<evidence type="ECO:0000256" key="6">
    <source>
        <dbReference type="ARBA" id="ARBA00023049"/>
    </source>
</evidence>
<organism evidence="13">
    <name type="scientific">Anisakis simplex</name>
    <name type="common">Herring worm</name>
    <dbReference type="NCBI Taxonomy" id="6269"/>
    <lineage>
        <taxon>Eukaryota</taxon>
        <taxon>Metazoa</taxon>
        <taxon>Ecdysozoa</taxon>
        <taxon>Nematoda</taxon>
        <taxon>Chromadorea</taxon>
        <taxon>Rhabditida</taxon>
        <taxon>Spirurina</taxon>
        <taxon>Ascaridomorpha</taxon>
        <taxon>Ascaridoidea</taxon>
        <taxon>Anisakidae</taxon>
        <taxon>Anisakis</taxon>
        <taxon>Anisakis simplex complex</taxon>
    </lineage>
</organism>
<dbReference type="InterPro" id="IPR000859">
    <property type="entry name" value="CUB_dom"/>
</dbReference>
<evidence type="ECO:0000256" key="5">
    <source>
        <dbReference type="ARBA" id="ARBA00022833"/>
    </source>
</evidence>
<dbReference type="InterPro" id="IPR000742">
    <property type="entry name" value="EGF"/>
</dbReference>
<evidence type="ECO:0000256" key="3">
    <source>
        <dbReference type="ARBA" id="ARBA00022723"/>
    </source>
</evidence>
<dbReference type="PROSITE" id="PS00022">
    <property type="entry name" value="EGF_1"/>
    <property type="match status" value="1"/>
</dbReference>
<proteinExistence type="predicted"/>
<keyword evidence="12" id="KW-1185">Reference proteome</keyword>
<evidence type="ECO:0000256" key="2">
    <source>
        <dbReference type="ARBA" id="ARBA00022670"/>
    </source>
</evidence>
<evidence type="ECO:0000313" key="13">
    <source>
        <dbReference type="WBParaSite" id="ASIM_0000141901-mRNA-1"/>
    </source>
</evidence>
<evidence type="ECO:0000256" key="8">
    <source>
        <dbReference type="PROSITE-ProRule" id="PRU00059"/>
    </source>
</evidence>
<accession>A0A0M3J1L6</accession>
<evidence type="ECO:0000256" key="7">
    <source>
        <dbReference type="ARBA" id="ARBA00023157"/>
    </source>
</evidence>
<evidence type="ECO:0000313" key="11">
    <source>
        <dbReference type="EMBL" id="VDK18615.1"/>
    </source>
</evidence>
<keyword evidence="4" id="KW-0378">Hydrolase</keyword>
<reference evidence="13" key="1">
    <citation type="submission" date="2017-02" db="UniProtKB">
        <authorList>
            <consortium name="WormBaseParasite"/>
        </authorList>
    </citation>
    <scope>IDENTIFICATION</scope>
</reference>
<dbReference type="AlphaFoldDB" id="A0A0M3J1L6"/>
<evidence type="ECO:0000259" key="10">
    <source>
        <dbReference type="PROSITE" id="PS51864"/>
    </source>
</evidence>
<dbReference type="PROSITE" id="PS01180">
    <property type="entry name" value="CUB"/>
    <property type="match status" value="1"/>
</dbReference>
<dbReference type="PROSITE" id="PS51864">
    <property type="entry name" value="ASTACIN"/>
    <property type="match status" value="1"/>
</dbReference>
<dbReference type="Gene3D" id="2.20.100.10">
    <property type="entry name" value="Thrombospondin type-1 (TSP1) repeat"/>
    <property type="match status" value="1"/>
</dbReference>
<keyword evidence="1" id="KW-0245">EGF-like domain</keyword>
<dbReference type="SMART" id="SM00209">
    <property type="entry name" value="TSP1"/>
    <property type="match status" value="1"/>
</dbReference>
<dbReference type="Gene3D" id="2.60.120.290">
    <property type="entry name" value="Spermadhesin, CUB domain"/>
    <property type="match status" value="1"/>
</dbReference>
<gene>
    <name evidence="11" type="ORF">ASIM_LOCUS1299</name>
</gene>
<feature type="domain" description="Peptidase M12A" evidence="10">
    <location>
        <begin position="1"/>
        <end position="28"/>
    </location>
</feature>
<evidence type="ECO:0000313" key="12">
    <source>
        <dbReference type="Proteomes" id="UP000267096"/>
    </source>
</evidence>
<dbReference type="SMART" id="SM00042">
    <property type="entry name" value="CUB"/>
    <property type="match status" value="1"/>
</dbReference>
<dbReference type="SUPFAM" id="SSF49854">
    <property type="entry name" value="Spermadhesin, CUB domain"/>
    <property type="match status" value="1"/>
</dbReference>
<dbReference type="SUPFAM" id="SSF82895">
    <property type="entry name" value="TSP-1 type 1 repeat"/>
    <property type="match status" value="1"/>
</dbReference>
<sequence>DPFYQTTIGQREELSFFDVKIINEAYCKDKCKGKNKCKNGGYMNPSNCLKCLCPTGFGGETCEKNEKSLEADCGGVLKAKGDWQTIESPGYPDPGYEIGQKCSWLIQTDKDKRIEMEFVEDFDIFCAITCVDYVEWKIGKDLRNTGFRFCCPEHPKQTVVSALNQAIVIFRATLGEGAGFKLRFRETSKPARKIAATPKRTTTVPPTTVAGSNIWADWGTWSECSKPCGGCGIQSRIRICKTAECIGKNQEFQSCNLHVCKVDPKCAKLKQRLRQCADKPGCKGIDENIRKDFSVLDKEAAECTQPSCCPPFYEVKGKCQSDEPVLGRR</sequence>
<dbReference type="PROSITE" id="PS50092">
    <property type="entry name" value="TSP1"/>
    <property type="match status" value="1"/>
</dbReference>
<keyword evidence="3" id="KW-0479">Metal-binding</keyword>
<dbReference type="InterPro" id="IPR001506">
    <property type="entry name" value="Peptidase_M12A"/>
</dbReference>
<dbReference type="InterPro" id="IPR035914">
    <property type="entry name" value="Sperma_CUB_dom_sf"/>
</dbReference>
<feature type="domain" description="CUB" evidence="9">
    <location>
        <begin position="73"/>
        <end position="187"/>
    </location>
</feature>
<comment type="caution">
    <text evidence="8">Lacks conserved residue(s) required for the propagation of feature annotation.</text>
</comment>
<dbReference type="GO" id="GO:0046872">
    <property type="term" value="F:metal ion binding"/>
    <property type="evidence" value="ECO:0007669"/>
    <property type="project" value="UniProtKB-KW"/>
</dbReference>
<evidence type="ECO:0000259" key="9">
    <source>
        <dbReference type="PROSITE" id="PS01180"/>
    </source>
</evidence>
<reference evidence="11 12" key="2">
    <citation type="submission" date="2018-11" db="EMBL/GenBank/DDBJ databases">
        <authorList>
            <consortium name="Pathogen Informatics"/>
        </authorList>
    </citation>
    <scope>NUCLEOTIDE SEQUENCE [LARGE SCALE GENOMIC DNA]</scope>
</reference>
<keyword evidence="7" id="KW-1015">Disulfide bond</keyword>
<dbReference type="PANTHER" id="PTHR10127:SF849">
    <property type="entry name" value="ZINC METALLOPROTEINASE NAS-36"/>
    <property type="match status" value="1"/>
</dbReference>
<dbReference type="Pfam" id="PF00090">
    <property type="entry name" value="TSP_1"/>
    <property type="match status" value="1"/>
</dbReference>
<dbReference type="WBParaSite" id="ASIM_0000141901-mRNA-1">
    <property type="protein sequence ID" value="ASIM_0000141901-mRNA-1"/>
    <property type="gene ID" value="ASIM_0000141901"/>
</dbReference>
<dbReference type="PANTHER" id="PTHR10127">
    <property type="entry name" value="DISCOIDIN, CUB, EGF, LAMININ , AND ZINC METALLOPROTEASE DOMAIN CONTAINING"/>
    <property type="match status" value="1"/>
</dbReference>
<dbReference type="EMBL" id="UYRR01001307">
    <property type="protein sequence ID" value="VDK18615.1"/>
    <property type="molecule type" value="Genomic_DNA"/>
</dbReference>
<dbReference type="CDD" id="cd00041">
    <property type="entry name" value="CUB"/>
    <property type="match status" value="1"/>
</dbReference>
<dbReference type="InterPro" id="IPR000884">
    <property type="entry name" value="TSP1_rpt"/>
</dbReference>
<dbReference type="GO" id="GO:0006508">
    <property type="term" value="P:proteolysis"/>
    <property type="evidence" value="ECO:0007669"/>
    <property type="project" value="UniProtKB-KW"/>
</dbReference>
<dbReference type="InterPro" id="IPR036383">
    <property type="entry name" value="TSP1_rpt_sf"/>
</dbReference>
<name>A0A0M3J1L6_ANISI</name>
<evidence type="ECO:0000256" key="1">
    <source>
        <dbReference type="ARBA" id="ARBA00022536"/>
    </source>
</evidence>
<keyword evidence="6" id="KW-0482">Metalloprotease</keyword>
<keyword evidence="5" id="KW-0862">Zinc</keyword>
<dbReference type="Proteomes" id="UP000267096">
    <property type="component" value="Unassembled WGS sequence"/>
</dbReference>
<protein>
    <submittedName>
        <fullName evidence="13">CUB domain-containing protein</fullName>
    </submittedName>
</protein>
<dbReference type="OrthoDB" id="5848243at2759"/>
<evidence type="ECO:0000256" key="4">
    <source>
        <dbReference type="ARBA" id="ARBA00022801"/>
    </source>
</evidence>